<gene>
    <name evidence="1" type="ORF">ACFQVC_09035</name>
</gene>
<dbReference type="RefSeq" id="WP_381828687.1">
    <property type="nucleotide sequence ID" value="NZ_JBHTCF010000003.1"/>
</dbReference>
<organism evidence="1 2">
    <name type="scientific">Streptomyces monticola</name>
    <dbReference type="NCBI Taxonomy" id="2666263"/>
    <lineage>
        <taxon>Bacteria</taxon>
        <taxon>Bacillati</taxon>
        <taxon>Actinomycetota</taxon>
        <taxon>Actinomycetes</taxon>
        <taxon>Kitasatosporales</taxon>
        <taxon>Streptomycetaceae</taxon>
        <taxon>Streptomyces</taxon>
    </lineage>
</organism>
<dbReference type="Proteomes" id="UP001596523">
    <property type="component" value="Unassembled WGS sequence"/>
</dbReference>
<comment type="caution">
    <text evidence="1">The sequence shown here is derived from an EMBL/GenBank/DDBJ whole genome shotgun (WGS) entry which is preliminary data.</text>
</comment>
<name>A0ABW2JF55_9ACTN</name>
<dbReference type="EMBL" id="JBHTCF010000003">
    <property type="protein sequence ID" value="MFC7304352.1"/>
    <property type="molecule type" value="Genomic_DNA"/>
</dbReference>
<accession>A0ABW2JF55</accession>
<evidence type="ECO:0000313" key="2">
    <source>
        <dbReference type="Proteomes" id="UP001596523"/>
    </source>
</evidence>
<reference evidence="2" key="1">
    <citation type="journal article" date="2019" name="Int. J. Syst. Evol. Microbiol.">
        <title>The Global Catalogue of Microorganisms (GCM) 10K type strain sequencing project: providing services to taxonomists for standard genome sequencing and annotation.</title>
        <authorList>
            <consortium name="The Broad Institute Genomics Platform"/>
            <consortium name="The Broad Institute Genome Sequencing Center for Infectious Disease"/>
            <person name="Wu L."/>
            <person name="Ma J."/>
        </authorList>
    </citation>
    <scope>NUCLEOTIDE SEQUENCE [LARGE SCALE GENOMIC DNA]</scope>
    <source>
        <strain evidence="2">SYNS20</strain>
    </source>
</reference>
<sequence>MTDRQLDAVRAYIRLNQSVRAALADSGAPAPGALLPTVPMAEADSALDAAGLRGNEAEFFRMVRELHGRSFTHQEH</sequence>
<evidence type="ECO:0000313" key="1">
    <source>
        <dbReference type="EMBL" id="MFC7304352.1"/>
    </source>
</evidence>
<protein>
    <submittedName>
        <fullName evidence="1">Uncharacterized protein</fullName>
    </submittedName>
</protein>
<keyword evidence="2" id="KW-1185">Reference proteome</keyword>
<proteinExistence type="predicted"/>